<dbReference type="CDD" id="cd00200">
    <property type="entry name" value="WD40"/>
    <property type="match status" value="1"/>
</dbReference>
<dbReference type="Pfam" id="PF00400">
    <property type="entry name" value="WD40"/>
    <property type="match status" value="4"/>
</dbReference>
<name>A0A9P0G2V5_BEMTA</name>
<dbReference type="InterPro" id="IPR020472">
    <property type="entry name" value="WD40_PAC1"/>
</dbReference>
<accession>A0A9P0G2V5</accession>
<dbReference type="GO" id="GO:0000421">
    <property type="term" value="C:autophagosome membrane"/>
    <property type="evidence" value="ECO:0007669"/>
    <property type="project" value="TreeGrafter"/>
</dbReference>
<dbReference type="PRINTS" id="PR00320">
    <property type="entry name" value="GPROTEINBRPT"/>
</dbReference>
<dbReference type="InterPro" id="IPR019775">
    <property type="entry name" value="WD40_repeat_CS"/>
</dbReference>
<dbReference type="InterPro" id="IPR001680">
    <property type="entry name" value="WD40_rpt"/>
</dbReference>
<dbReference type="PROSITE" id="PS50294">
    <property type="entry name" value="WD_REPEATS_REGION"/>
    <property type="match status" value="3"/>
</dbReference>
<feature type="domain" description="Autophagy-related protein 16" evidence="6">
    <location>
        <begin position="6"/>
        <end position="201"/>
    </location>
</feature>
<evidence type="ECO:0000313" key="7">
    <source>
        <dbReference type="EMBL" id="CAH0754436.1"/>
    </source>
</evidence>
<evidence type="ECO:0000256" key="4">
    <source>
        <dbReference type="PROSITE-ProRule" id="PRU00221"/>
    </source>
</evidence>
<feature type="repeat" description="WD" evidence="4">
    <location>
        <begin position="343"/>
        <end position="384"/>
    </location>
</feature>
<keyword evidence="2 4" id="KW-0853">WD repeat</keyword>
<feature type="coiled-coil region" evidence="5">
    <location>
        <begin position="133"/>
        <end position="195"/>
    </location>
</feature>
<evidence type="ECO:0000313" key="8">
    <source>
        <dbReference type="Proteomes" id="UP001152759"/>
    </source>
</evidence>
<proteinExistence type="inferred from homology"/>
<dbReference type="InterPro" id="IPR013923">
    <property type="entry name" value="Autophagy-rel_prot_16_dom"/>
</dbReference>
<dbReference type="CDD" id="cd22887">
    <property type="entry name" value="Atg16_CCD"/>
    <property type="match status" value="1"/>
</dbReference>
<dbReference type="KEGG" id="btab:109034579"/>
<dbReference type="SMART" id="SM00320">
    <property type="entry name" value="WD40"/>
    <property type="match status" value="7"/>
</dbReference>
<dbReference type="PROSITE" id="PS00678">
    <property type="entry name" value="WD_REPEATS_1"/>
    <property type="match status" value="2"/>
</dbReference>
<dbReference type="PROSITE" id="PS50082">
    <property type="entry name" value="WD_REPEATS_2"/>
    <property type="match status" value="5"/>
</dbReference>
<dbReference type="InterPro" id="IPR015943">
    <property type="entry name" value="WD40/YVTN_repeat-like_dom_sf"/>
</dbReference>
<keyword evidence="8" id="KW-1185">Reference proteome</keyword>
<dbReference type="EMBL" id="OU963862">
    <property type="protein sequence ID" value="CAH0754436.1"/>
    <property type="molecule type" value="Genomic_DNA"/>
</dbReference>
<organism evidence="7 8">
    <name type="scientific">Bemisia tabaci</name>
    <name type="common">Sweetpotato whitefly</name>
    <name type="synonym">Aleurodes tabaci</name>
    <dbReference type="NCBI Taxonomy" id="7038"/>
    <lineage>
        <taxon>Eukaryota</taxon>
        <taxon>Metazoa</taxon>
        <taxon>Ecdysozoa</taxon>
        <taxon>Arthropoda</taxon>
        <taxon>Hexapoda</taxon>
        <taxon>Insecta</taxon>
        <taxon>Pterygota</taxon>
        <taxon>Neoptera</taxon>
        <taxon>Paraneoptera</taxon>
        <taxon>Hemiptera</taxon>
        <taxon>Sternorrhyncha</taxon>
        <taxon>Aleyrodoidea</taxon>
        <taxon>Aleyrodidae</taxon>
        <taxon>Aleyrodinae</taxon>
        <taxon>Bemisia</taxon>
    </lineage>
</organism>
<evidence type="ECO:0000256" key="1">
    <source>
        <dbReference type="ARBA" id="ARBA00009271"/>
    </source>
</evidence>
<feature type="repeat" description="WD" evidence="4">
    <location>
        <begin position="515"/>
        <end position="549"/>
    </location>
</feature>
<keyword evidence="5" id="KW-0175">Coiled coil</keyword>
<gene>
    <name evidence="7" type="ORF">BEMITA_LOCUS1649</name>
</gene>
<dbReference type="GO" id="GO:0034045">
    <property type="term" value="C:phagophore assembly site membrane"/>
    <property type="evidence" value="ECO:0007669"/>
    <property type="project" value="TreeGrafter"/>
</dbReference>
<dbReference type="PANTHER" id="PTHR19878:SF8">
    <property type="entry name" value="AUTOPHAGY-RELATED 16, ISOFORM F"/>
    <property type="match status" value="1"/>
</dbReference>
<evidence type="ECO:0000256" key="3">
    <source>
        <dbReference type="ARBA" id="ARBA00022737"/>
    </source>
</evidence>
<dbReference type="GO" id="GO:0000045">
    <property type="term" value="P:autophagosome assembly"/>
    <property type="evidence" value="ECO:0007669"/>
    <property type="project" value="InterPro"/>
</dbReference>
<sequence length="549" mass="61484">MSWRDDIVAKIQNRNREQVSSFEELIVTHNRLFENFLALKSENVQLSVLNEKLRVGSFEQSKAGSSGGGDAAFTERILTLEQKLLSQQEELTELHKRRGENAQMLVDLNATLQEKEKLLASKDESLLQNDKTIASLRAEIEMYKKSRKELEDMNQVLKDEYQALHLAFTHLEEKLRKVQDENREMVERLMKYKTKDAEKMNEENENFIRKKQIKLQKELEDAAKDTLGFTPDNLFKDMLPPPIQAVAGVPTKPSIVFTAHNGEVNAIKFSPVDKVIATGGADRLVKLWDISKGIQESRGVMQGSNKGVMSVEYDTTGGLILGASNDHASRVWTTSDMRLRHCLTGHSGKVLAAKFLGEATKVATGSHDRVLKIWDLRSRACVETKFAGSCCNDLVPADSSGTTIISGHFDKKIRFWDTRTESANKEIEVQGKVTSLDLSRDFKYLLASVRDDTLKVIDLRTYQILSTFSADGFKVACDYTRAVFNGDCNYVSCGSAEGAVYVWDVLSTKLEVVLPDAHKNAVTAVAWCPITNYLASVDRSGQVVIWADT</sequence>
<evidence type="ECO:0000256" key="2">
    <source>
        <dbReference type="ARBA" id="ARBA00022574"/>
    </source>
</evidence>
<evidence type="ECO:0000259" key="6">
    <source>
        <dbReference type="Pfam" id="PF08614"/>
    </source>
</evidence>
<dbReference type="SUPFAM" id="SSF50978">
    <property type="entry name" value="WD40 repeat-like"/>
    <property type="match status" value="1"/>
</dbReference>
<dbReference type="Pfam" id="PF08614">
    <property type="entry name" value="ATG16"/>
    <property type="match status" value="1"/>
</dbReference>
<dbReference type="Gene3D" id="2.130.10.10">
    <property type="entry name" value="YVTN repeat-like/Quinoprotein amine dehydrogenase"/>
    <property type="match status" value="3"/>
</dbReference>
<dbReference type="InterPro" id="IPR036322">
    <property type="entry name" value="WD40_repeat_dom_sf"/>
</dbReference>
<protein>
    <recommendedName>
        <fullName evidence="6">Autophagy-related protein 16 domain-containing protein</fullName>
    </recommendedName>
</protein>
<dbReference type="InterPro" id="IPR045160">
    <property type="entry name" value="ATG16"/>
</dbReference>
<feature type="repeat" description="WD" evidence="4">
    <location>
        <begin position="301"/>
        <end position="332"/>
    </location>
</feature>
<dbReference type="GO" id="GO:0034274">
    <property type="term" value="C:Atg12-Atg5-Atg16 complex"/>
    <property type="evidence" value="ECO:0007669"/>
    <property type="project" value="TreeGrafter"/>
</dbReference>
<feature type="repeat" description="WD" evidence="4">
    <location>
        <begin position="257"/>
        <end position="298"/>
    </location>
</feature>
<keyword evidence="3" id="KW-0677">Repeat</keyword>
<dbReference type="AlphaFoldDB" id="A0A9P0G2V5"/>
<comment type="similarity">
    <text evidence="1">Belongs to the WD repeat ATG16 family.</text>
</comment>
<dbReference type="OrthoDB" id="6262491at2759"/>
<dbReference type="PANTHER" id="PTHR19878">
    <property type="entry name" value="AUTOPHAGY PROTEIN 16-LIKE"/>
    <property type="match status" value="1"/>
</dbReference>
<dbReference type="GO" id="GO:0043495">
    <property type="term" value="F:protein-membrane adaptor activity"/>
    <property type="evidence" value="ECO:0007669"/>
    <property type="project" value="TreeGrafter"/>
</dbReference>
<evidence type="ECO:0000256" key="5">
    <source>
        <dbReference type="SAM" id="Coils"/>
    </source>
</evidence>
<feature type="repeat" description="WD" evidence="4">
    <location>
        <begin position="400"/>
        <end position="426"/>
    </location>
</feature>
<reference evidence="7" key="1">
    <citation type="submission" date="2021-12" db="EMBL/GenBank/DDBJ databases">
        <authorList>
            <person name="King R."/>
        </authorList>
    </citation>
    <scope>NUCLEOTIDE SEQUENCE</scope>
</reference>
<dbReference type="Proteomes" id="UP001152759">
    <property type="component" value="Chromosome 1"/>
</dbReference>